<gene>
    <name evidence="1" type="ORF">SAMN03097708_00701</name>
</gene>
<organism evidence="1 2">
    <name type="scientific">Thiohalomonas denitrificans</name>
    <dbReference type="NCBI Taxonomy" id="415747"/>
    <lineage>
        <taxon>Bacteria</taxon>
        <taxon>Pseudomonadati</taxon>
        <taxon>Pseudomonadota</taxon>
        <taxon>Gammaproteobacteria</taxon>
        <taxon>Thiohalomonadales</taxon>
        <taxon>Thiohalomonadaceae</taxon>
        <taxon>Thiohalomonas</taxon>
    </lineage>
</organism>
<name>A0A1G5PRL2_9GAMM</name>
<evidence type="ECO:0000313" key="2">
    <source>
        <dbReference type="Proteomes" id="UP000199648"/>
    </source>
</evidence>
<sequence length="202" mass="22605">MGVFPRIGIPNQRRLVLSAMALCITAPAWVGAADIRGNWFFHTYLAQFTDTRFLEIVQLHTDFEPSRLAAIGGGSVFATLGSNAHLEWEVNAAHHWGMQQHIEVNGIVSARWYGFPWQQHLRTSVALGTGPSYAFRDPSLEERRGREPSRLLQFLLLDITVAPPSWRNWSGFARIHHRSGVFGLVAEAGGSNFIGIGVRRHH</sequence>
<dbReference type="AlphaFoldDB" id="A0A1G5PRL2"/>
<reference evidence="1 2" key="1">
    <citation type="submission" date="2016-10" db="EMBL/GenBank/DDBJ databases">
        <authorList>
            <person name="de Groot N.N."/>
        </authorList>
    </citation>
    <scope>NUCLEOTIDE SEQUENCE [LARGE SCALE GENOMIC DNA]</scope>
    <source>
        <strain evidence="1 2">HLD2</strain>
    </source>
</reference>
<evidence type="ECO:0000313" key="1">
    <source>
        <dbReference type="EMBL" id="SCZ52224.1"/>
    </source>
</evidence>
<keyword evidence="2" id="KW-1185">Reference proteome</keyword>
<protein>
    <recommendedName>
        <fullName evidence="3">Lipid A 3-O-deacylase (PagL)</fullName>
    </recommendedName>
</protein>
<dbReference type="Proteomes" id="UP000199648">
    <property type="component" value="Unassembled WGS sequence"/>
</dbReference>
<dbReference type="EMBL" id="FMWD01000002">
    <property type="protein sequence ID" value="SCZ52224.1"/>
    <property type="molecule type" value="Genomic_DNA"/>
</dbReference>
<proteinExistence type="predicted"/>
<evidence type="ECO:0008006" key="3">
    <source>
        <dbReference type="Google" id="ProtNLM"/>
    </source>
</evidence>
<accession>A0A1G5PRL2</accession>